<dbReference type="SUPFAM" id="SSF53335">
    <property type="entry name" value="S-adenosyl-L-methionine-dependent methyltransferases"/>
    <property type="match status" value="1"/>
</dbReference>
<evidence type="ECO:0000259" key="5">
    <source>
        <dbReference type="Pfam" id="PF00403"/>
    </source>
</evidence>
<evidence type="ECO:0000313" key="7">
    <source>
        <dbReference type="Proteomes" id="UP001255185"/>
    </source>
</evidence>
<comment type="caution">
    <text evidence="6">The sequence shown here is derived from an EMBL/GenBank/DDBJ whole genome shotgun (WGS) entry which is preliminary data.</text>
</comment>
<dbReference type="SUPFAM" id="SSF55008">
    <property type="entry name" value="HMA, heavy metal-associated domain"/>
    <property type="match status" value="1"/>
</dbReference>
<dbReference type="InterPro" id="IPR029063">
    <property type="entry name" value="SAM-dependent_MTases_sf"/>
</dbReference>
<accession>A0ABU1TMV4</accession>
<dbReference type="Gene3D" id="3.40.50.150">
    <property type="entry name" value="Vaccinia Virus protein VP39"/>
    <property type="match status" value="1"/>
</dbReference>
<dbReference type="Gene3D" id="3.30.70.100">
    <property type="match status" value="1"/>
</dbReference>
<dbReference type="InterPro" id="IPR036163">
    <property type="entry name" value="HMA_dom_sf"/>
</dbReference>
<organism evidence="6 7">
    <name type="scientific">Flavobacterium arsenatis</name>
    <dbReference type="NCBI Taxonomy" id="1484332"/>
    <lineage>
        <taxon>Bacteria</taxon>
        <taxon>Pseudomonadati</taxon>
        <taxon>Bacteroidota</taxon>
        <taxon>Flavobacteriia</taxon>
        <taxon>Flavobacteriales</taxon>
        <taxon>Flavobacteriaceae</taxon>
        <taxon>Flavobacterium</taxon>
    </lineage>
</organism>
<keyword evidence="1" id="KW-0597">Phosphoprotein</keyword>
<dbReference type="CDD" id="cd02440">
    <property type="entry name" value="AdoMet_MTases"/>
    <property type="match status" value="1"/>
</dbReference>
<proteinExistence type="predicted"/>
<name>A0ABU1TMV4_9FLAO</name>
<dbReference type="Proteomes" id="UP001255185">
    <property type="component" value="Unassembled WGS sequence"/>
</dbReference>
<dbReference type="RefSeq" id="WP_310025353.1">
    <property type="nucleotide sequence ID" value="NZ_JAVDVI010000004.1"/>
</dbReference>
<evidence type="ECO:0000313" key="6">
    <source>
        <dbReference type="EMBL" id="MDR6967290.1"/>
    </source>
</evidence>
<dbReference type="InterPro" id="IPR008854">
    <property type="entry name" value="TPMT"/>
</dbReference>
<protein>
    <submittedName>
        <fullName evidence="6">SAM-dependent methyltransferase</fullName>
    </submittedName>
</protein>
<sequence length="277" mass="31616">MSEEKCCVVTCDLPLDKTYWDNQYQANATGWDLGEVSPPIKTYIDTIENKDAKILIPGCGNTYEAEYLLQKGFTNVTVIDIAPTLVENLKHKFVENTNIRVVLGDFFEHAGNYDCIIEQTFFCALPPRMRQRYVWKMHQLLTDHGKLIGLLFNREFEVGPPFGGNLKEYEQLFQKAFVFNSISLAKNSVPARENTELFIELQKNHPNQVNLYHFEGITCSGCMNTVSGKFLEIDGVLSVSMNTDFSEILIVSKTEVALKTLQKIVSYDEKYKILKIN</sequence>
<keyword evidence="2 6" id="KW-0489">Methyltransferase</keyword>
<keyword evidence="7" id="KW-1185">Reference proteome</keyword>
<dbReference type="CDD" id="cd00371">
    <property type="entry name" value="HMA"/>
    <property type="match status" value="1"/>
</dbReference>
<dbReference type="EMBL" id="JAVDVI010000004">
    <property type="protein sequence ID" value="MDR6967290.1"/>
    <property type="molecule type" value="Genomic_DNA"/>
</dbReference>
<keyword evidence="4" id="KW-0949">S-adenosyl-L-methionine</keyword>
<dbReference type="GO" id="GO:0032259">
    <property type="term" value="P:methylation"/>
    <property type="evidence" value="ECO:0007669"/>
    <property type="project" value="UniProtKB-KW"/>
</dbReference>
<reference evidence="6 7" key="1">
    <citation type="submission" date="2023-07" db="EMBL/GenBank/DDBJ databases">
        <title>Sorghum-associated microbial communities from plants grown in Nebraska, USA.</title>
        <authorList>
            <person name="Schachtman D."/>
        </authorList>
    </citation>
    <scope>NUCLEOTIDE SEQUENCE [LARGE SCALE GENOMIC DNA]</scope>
    <source>
        <strain evidence="6 7">3773</strain>
    </source>
</reference>
<dbReference type="PANTHER" id="PTHR32183:SF11">
    <property type="entry name" value="THIOL METHYLTRANSFERASE 2-RELATED"/>
    <property type="match status" value="1"/>
</dbReference>
<gene>
    <name evidence="6" type="ORF">J2X31_001297</name>
</gene>
<dbReference type="Pfam" id="PF05724">
    <property type="entry name" value="TPMT"/>
    <property type="match status" value="1"/>
</dbReference>
<feature type="domain" description="HMA" evidence="5">
    <location>
        <begin position="215"/>
        <end position="266"/>
    </location>
</feature>
<evidence type="ECO:0000256" key="4">
    <source>
        <dbReference type="ARBA" id="ARBA00022691"/>
    </source>
</evidence>
<dbReference type="InterPro" id="IPR006121">
    <property type="entry name" value="HMA_dom"/>
</dbReference>
<dbReference type="GO" id="GO:0008168">
    <property type="term" value="F:methyltransferase activity"/>
    <property type="evidence" value="ECO:0007669"/>
    <property type="project" value="UniProtKB-KW"/>
</dbReference>
<dbReference type="PANTHER" id="PTHR32183">
    <property type="match status" value="1"/>
</dbReference>
<dbReference type="Pfam" id="PF00403">
    <property type="entry name" value="HMA"/>
    <property type="match status" value="1"/>
</dbReference>
<evidence type="ECO:0000256" key="3">
    <source>
        <dbReference type="ARBA" id="ARBA00022679"/>
    </source>
</evidence>
<evidence type="ECO:0000256" key="2">
    <source>
        <dbReference type="ARBA" id="ARBA00022603"/>
    </source>
</evidence>
<keyword evidence="3" id="KW-0808">Transferase</keyword>
<dbReference type="PROSITE" id="PS51585">
    <property type="entry name" value="SAM_MT_TPMT"/>
    <property type="match status" value="1"/>
</dbReference>
<evidence type="ECO:0000256" key="1">
    <source>
        <dbReference type="ARBA" id="ARBA00022553"/>
    </source>
</evidence>